<reference evidence="3" key="1">
    <citation type="submission" date="2019-07" db="EMBL/GenBank/DDBJ databases">
        <title>Toxilogical consequences of a new and cryptic species of cyanobacteria (Komarekiella delphini-convector) recovered from the epidermis of a bottlenose dolphin and 1500 ft. in the air.</title>
        <authorList>
            <person name="Brown A.O."/>
            <person name="Dvorak P."/>
            <person name="Villanueva C.D."/>
            <person name="Foss A.J."/>
            <person name="Garvey A.D."/>
            <person name="Gibson Q.A."/>
            <person name="Johansen J.R."/>
            <person name="Casamatta D.A."/>
        </authorList>
    </citation>
    <scope>NUCLEOTIDE SEQUENCE</scope>
    <source>
        <strain evidence="3">SJRDD-AB1</strain>
    </source>
</reference>
<dbReference type="RefSeq" id="WP_191758666.1">
    <property type="nucleotide sequence ID" value="NZ_VJXY01000017.1"/>
</dbReference>
<comment type="caution">
    <text evidence="3">The sequence shown here is derived from an EMBL/GenBank/DDBJ whole genome shotgun (WGS) entry which is preliminary data.</text>
</comment>
<dbReference type="PANTHER" id="PTHR43196:SF2">
    <property type="entry name" value="PHOSPHOADENOSINE PHOSPHOSULFATE REDUCTASE"/>
    <property type="match status" value="1"/>
</dbReference>
<dbReference type="PANTHER" id="PTHR43196">
    <property type="entry name" value="SULFATE ADENYLYLTRANSFERASE SUBUNIT 2"/>
    <property type="match status" value="1"/>
</dbReference>
<feature type="compositionally biased region" description="Acidic residues" evidence="1">
    <location>
        <begin position="543"/>
        <end position="553"/>
    </location>
</feature>
<dbReference type="Gene3D" id="3.40.50.620">
    <property type="entry name" value="HUPs"/>
    <property type="match status" value="1"/>
</dbReference>
<dbReference type="InterPro" id="IPR050128">
    <property type="entry name" value="Sulfate_adenylyltrnsfr_sub2"/>
</dbReference>
<dbReference type="InterPro" id="IPR014729">
    <property type="entry name" value="Rossmann-like_a/b/a_fold"/>
</dbReference>
<dbReference type="InterPro" id="IPR002500">
    <property type="entry name" value="PAPS_reduct_dom"/>
</dbReference>
<gene>
    <name evidence="3" type="primary">dndC</name>
    <name evidence="3" type="ORF">FNW02_16835</name>
</gene>
<dbReference type="EMBL" id="VJXY01000017">
    <property type="protein sequence ID" value="MBD6617449.1"/>
    <property type="molecule type" value="Genomic_DNA"/>
</dbReference>
<dbReference type="Pfam" id="PF01507">
    <property type="entry name" value="PAPS_reduct"/>
    <property type="match status" value="1"/>
</dbReference>
<evidence type="ECO:0000313" key="3">
    <source>
        <dbReference type="EMBL" id="MBD6617449.1"/>
    </source>
</evidence>
<accession>A0AA40SY58</accession>
<feature type="domain" description="Phosphoadenosine phosphosulphate reductase" evidence="2">
    <location>
        <begin position="60"/>
        <end position="253"/>
    </location>
</feature>
<dbReference type="Proteomes" id="UP001165986">
    <property type="component" value="Unassembled WGS sequence"/>
</dbReference>
<evidence type="ECO:0000256" key="1">
    <source>
        <dbReference type="SAM" id="MobiDB-lite"/>
    </source>
</evidence>
<dbReference type="InterPro" id="IPR017598">
    <property type="entry name" value="SulphurTrfase_DndC"/>
</dbReference>
<keyword evidence="4" id="KW-1185">Reference proteome</keyword>
<evidence type="ECO:0000259" key="2">
    <source>
        <dbReference type="Pfam" id="PF01507"/>
    </source>
</evidence>
<organism evidence="3 4">
    <name type="scientific">Komarekiella delphini-convector SJRDD-AB1</name>
    <dbReference type="NCBI Taxonomy" id="2593771"/>
    <lineage>
        <taxon>Bacteria</taxon>
        <taxon>Bacillati</taxon>
        <taxon>Cyanobacteriota</taxon>
        <taxon>Cyanophyceae</taxon>
        <taxon>Nostocales</taxon>
        <taxon>Nostocaceae</taxon>
        <taxon>Komarekiella</taxon>
        <taxon>Komarekiella delphini-convector</taxon>
    </lineage>
</organism>
<feature type="region of interest" description="Disordered" evidence="1">
    <location>
        <begin position="543"/>
        <end position="569"/>
    </location>
</feature>
<sequence>MTTAQQPENKAKNAVLGKAQEEQFFKTVQQTRTVAELVEYIQALTIEIQELYCLDQIPWVVGYSGGKDSTATLQLIWNAIAALPIEKRKKTIHVITTDTLVENPVVSVWVRKSLESMRAAAKEQKMLIEPHLLQPEIKETFWVSLIGKGYPTPRGKFRWCTDRLKIHPSNRFIRDVVRVNGEVILILGTRKAESIKRSISMEKHQVGSLKDRLVSDSSLPTSLLYHSPSLPNSLIYSPIEDWRTDEVWIYLNQCQNPWGYSNKDLFTMYRGATADNECPLVVDTSTPSCGDSRFGCWVCTIVNKDKSMEAMIQNDEEKEWMQPLLDIRNELDIKDDRDKRDFRRIWGEVQLFERHVDGEASIEPIHGPYTKYWREHWLRRLLEAQTKTRCTAPENMRDITLITLEEMSEIRRIWLEDKHEFDDSLPRIYQEVTGEEFQDPRPGADYSLLGRDEWIVLEEICEGDAMHLELLAKLLDTERQYRKKTRRVGIYETLEKCFNTSSRSPEDAIKNARLKRELNEAVSQGDVAKVKQMTLGDVAAMDEVDEGESESDEQVTWASMKFSKKNSEE</sequence>
<proteinExistence type="predicted"/>
<protein>
    <submittedName>
        <fullName evidence="3">DNA phosphorothioation system sulfurtransferase DndC</fullName>
    </submittedName>
</protein>
<dbReference type="GO" id="GO:0003824">
    <property type="term" value="F:catalytic activity"/>
    <property type="evidence" value="ECO:0007669"/>
    <property type="project" value="InterPro"/>
</dbReference>
<dbReference type="NCBIfam" id="NF005316">
    <property type="entry name" value="PRK06850.1"/>
    <property type="match status" value="1"/>
</dbReference>
<dbReference type="NCBIfam" id="TIGR03183">
    <property type="entry name" value="DNA_S_dndC"/>
    <property type="match status" value="1"/>
</dbReference>
<dbReference type="AlphaFoldDB" id="A0AA40SY58"/>
<evidence type="ECO:0000313" key="4">
    <source>
        <dbReference type="Proteomes" id="UP001165986"/>
    </source>
</evidence>
<dbReference type="SUPFAM" id="SSF52402">
    <property type="entry name" value="Adenine nucleotide alpha hydrolases-like"/>
    <property type="match status" value="1"/>
</dbReference>
<name>A0AA40SY58_9NOST</name>